<gene>
    <name evidence="1" type="ORF">DCAF_LOCUS15803</name>
</gene>
<protein>
    <submittedName>
        <fullName evidence="1">Uncharacterized protein</fullName>
    </submittedName>
</protein>
<organism evidence="1 2">
    <name type="scientific">Dovyalis caffra</name>
    <dbReference type="NCBI Taxonomy" id="77055"/>
    <lineage>
        <taxon>Eukaryota</taxon>
        <taxon>Viridiplantae</taxon>
        <taxon>Streptophyta</taxon>
        <taxon>Embryophyta</taxon>
        <taxon>Tracheophyta</taxon>
        <taxon>Spermatophyta</taxon>
        <taxon>Magnoliopsida</taxon>
        <taxon>eudicotyledons</taxon>
        <taxon>Gunneridae</taxon>
        <taxon>Pentapetalae</taxon>
        <taxon>rosids</taxon>
        <taxon>fabids</taxon>
        <taxon>Malpighiales</taxon>
        <taxon>Salicaceae</taxon>
        <taxon>Flacourtieae</taxon>
        <taxon>Dovyalis</taxon>
    </lineage>
</organism>
<accession>A0AAV1RWV1</accession>
<comment type="caution">
    <text evidence="1">The sequence shown here is derived from an EMBL/GenBank/DDBJ whole genome shotgun (WGS) entry which is preliminary data.</text>
</comment>
<dbReference type="AlphaFoldDB" id="A0AAV1RWV1"/>
<dbReference type="EMBL" id="CAWUPB010001160">
    <property type="protein sequence ID" value="CAK7340717.1"/>
    <property type="molecule type" value="Genomic_DNA"/>
</dbReference>
<sequence length="66" mass="7164">MGKKGVMTSNVPSIEAQIGAIPCQTDDDCKKYGVPQCTKCEWNVCVCTNPSKQESAVLSNLRSSHF</sequence>
<evidence type="ECO:0000313" key="2">
    <source>
        <dbReference type="Proteomes" id="UP001314170"/>
    </source>
</evidence>
<name>A0AAV1RWV1_9ROSI</name>
<keyword evidence="2" id="KW-1185">Reference proteome</keyword>
<evidence type="ECO:0000313" key="1">
    <source>
        <dbReference type="EMBL" id="CAK7340717.1"/>
    </source>
</evidence>
<proteinExistence type="predicted"/>
<reference evidence="1 2" key="1">
    <citation type="submission" date="2024-01" db="EMBL/GenBank/DDBJ databases">
        <authorList>
            <person name="Waweru B."/>
        </authorList>
    </citation>
    <scope>NUCLEOTIDE SEQUENCE [LARGE SCALE GENOMIC DNA]</scope>
</reference>
<dbReference type="Proteomes" id="UP001314170">
    <property type="component" value="Unassembled WGS sequence"/>
</dbReference>